<dbReference type="EMBL" id="WIUZ02000003">
    <property type="protein sequence ID" value="KAF9789147.1"/>
    <property type="molecule type" value="Genomic_DNA"/>
</dbReference>
<evidence type="ECO:0000256" key="1">
    <source>
        <dbReference type="SAM" id="MobiDB-lite"/>
    </source>
</evidence>
<accession>A0A9P6L9T4</accession>
<comment type="caution">
    <text evidence="2">The sequence shown here is derived from an EMBL/GenBank/DDBJ whole genome shotgun (WGS) entry which is preliminary data.</text>
</comment>
<proteinExistence type="predicted"/>
<reference evidence="2" key="1">
    <citation type="journal article" date="2020" name="Nat. Commun.">
        <title>Large-scale genome sequencing of mycorrhizal fungi provides insights into the early evolution of symbiotic traits.</title>
        <authorList>
            <person name="Miyauchi S."/>
            <person name="Kiss E."/>
            <person name="Kuo A."/>
            <person name="Drula E."/>
            <person name="Kohler A."/>
            <person name="Sanchez-Garcia M."/>
            <person name="Morin E."/>
            <person name="Andreopoulos B."/>
            <person name="Barry K.W."/>
            <person name="Bonito G."/>
            <person name="Buee M."/>
            <person name="Carver A."/>
            <person name="Chen C."/>
            <person name="Cichocki N."/>
            <person name="Clum A."/>
            <person name="Culley D."/>
            <person name="Crous P.W."/>
            <person name="Fauchery L."/>
            <person name="Girlanda M."/>
            <person name="Hayes R.D."/>
            <person name="Keri Z."/>
            <person name="LaButti K."/>
            <person name="Lipzen A."/>
            <person name="Lombard V."/>
            <person name="Magnuson J."/>
            <person name="Maillard F."/>
            <person name="Murat C."/>
            <person name="Nolan M."/>
            <person name="Ohm R.A."/>
            <person name="Pangilinan J."/>
            <person name="Pereira M.F."/>
            <person name="Perotto S."/>
            <person name="Peter M."/>
            <person name="Pfister S."/>
            <person name="Riley R."/>
            <person name="Sitrit Y."/>
            <person name="Stielow J.B."/>
            <person name="Szollosi G."/>
            <person name="Zifcakova L."/>
            <person name="Stursova M."/>
            <person name="Spatafora J.W."/>
            <person name="Tedersoo L."/>
            <person name="Vaario L.M."/>
            <person name="Yamada A."/>
            <person name="Yan M."/>
            <person name="Wang P."/>
            <person name="Xu J."/>
            <person name="Bruns T."/>
            <person name="Baldrian P."/>
            <person name="Vilgalys R."/>
            <person name="Dunand C."/>
            <person name="Henrissat B."/>
            <person name="Grigoriev I.V."/>
            <person name="Hibbett D."/>
            <person name="Nagy L.G."/>
            <person name="Martin F.M."/>
        </authorList>
    </citation>
    <scope>NUCLEOTIDE SEQUENCE</scope>
    <source>
        <strain evidence="2">UH-Tt-Lm1</strain>
    </source>
</reference>
<dbReference type="Proteomes" id="UP000736335">
    <property type="component" value="Unassembled WGS sequence"/>
</dbReference>
<reference evidence="2" key="2">
    <citation type="submission" date="2020-11" db="EMBL/GenBank/DDBJ databases">
        <authorList>
            <consortium name="DOE Joint Genome Institute"/>
            <person name="Kuo A."/>
            <person name="Miyauchi S."/>
            <person name="Kiss E."/>
            <person name="Drula E."/>
            <person name="Kohler A."/>
            <person name="Sanchez-Garcia M."/>
            <person name="Andreopoulos B."/>
            <person name="Barry K.W."/>
            <person name="Bonito G."/>
            <person name="Buee M."/>
            <person name="Carver A."/>
            <person name="Chen C."/>
            <person name="Cichocki N."/>
            <person name="Clum A."/>
            <person name="Culley D."/>
            <person name="Crous P.W."/>
            <person name="Fauchery L."/>
            <person name="Girlanda M."/>
            <person name="Hayes R."/>
            <person name="Keri Z."/>
            <person name="Labutti K."/>
            <person name="Lipzen A."/>
            <person name="Lombard V."/>
            <person name="Magnuson J."/>
            <person name="Maillard F."/>
            <person name="Morin E."/>
            <person name="Murat C."/>
            <person name="Nolan M."/>
            <person name="Ohm R."/>
            <person name="Pangilinan J."/>
            <person name="Pereira M."/>
            <person name="Perotto S."/>
            <person name="Peter M."/>
            <person name="Riley R."/>
            <person name="Sitrit Y."/>
            <person name="Stielow B."/>
            <person name="Szollosi G."/>
            <person name="Zifcakova L."/>
            <person name="Stursova M."/>
            <person name="Spatafora J.W."/>
            <person name="Tedersoo L."/>
            <person name="Vaario L.-M."/>
            <person name="Yamada A."/>
            <person name="Yan M."/>
            <person name="Wang P."/>
            <person name="Xu J."/>
            <person name="Bruns T."/>
            <person name="Baldrian P."/>
            <person name="Vilgalys R."/>
            <person name="Henrissat B."/>
            <person name="Grigoriev I.V."/>
            <person name="Hibbett D."/>
            <person name="Nagy L.G."/>
            <person name="Martin F.M."/>
        </authorList>
    </citation>
    <scope>NUCLEOTIDE SEQUENCE</scope>
    <source>
        <strain evidence="2">UH-Tt-Lm1</strain>
    </source>
</reference>
<keyword evidence="4" id="KW-1185">Reference proteome</keyword>
<evidence type="ECO:0000313" key="2">
    <source>
        <dbReference type="EMBL" id="KAF9789147.1"/>
    </source>
</evidence>
<gene>
    <name evidence="3" type="ORF">BJ322DRAFT_1102529</name>
    <name evidence="2" type="ORF">BJ322DRAFT_1105030</name>
</gene>
<feature type="region of interest" description="Disordered" evidence="1">
    <location>
        <begin position="483"/>
        <end position="571"/>
    </location>
</feature>
<feature type="compositionally biased region" description="Low complexity" evidence="1">
    <location>
        <begin position="584"/>
        <end position="593"/>
    </location>
</feature>
<feature type="compositionally biased region" description="Low complexity" evidence="1">
    <location>
        <begin position="539"/>
        <end position="562"/>
    </location>
</feature>
<protein>
    <submittedName>
        <fullName evidence="2">Uncharacterized protein</fullName>
    </submittedName>
</protein>
<name>A0A9P6L9T4_9AGAM</name>
<feature type="region of interest" description="Disordered" evidence="1">
    <location>
        <begin position="583"/>
        <end position="639"/>
    </location>
</feature>
<sequence length="639" mass="70171">MPIRVYRSGARKVAKKNKAGQGFEGISLGAERRLLNKAVAIEFGIGHLQCSKVLSHAAKALIRQDIQNGKYSGMEDRREPPSMAPSDNPDDYSVWCSLCNDFGEFIILCSKCRVGICSTNPTISTGCLEWKPIVHEADFIFTCPFCVQSGRETCLLPLRRELPHAFDIWYRYDPAVLIIGATWHQNDFPFVQLLQHALSMSYYDGHRLVLRMDVPLDTIADETPETPVAKKQKSKGKLRDDDGPVKEVIEFLTTWQSAKIVVVIETHCLETGVLVWRGDEPANYETCSLNEILSGCIPAKIFEYLSNRKGSLKHQHRSLILNLSCGPSVSVNTARASLLEGHCADAVLSFADSSNVVGELATRLLDITSRWVRSASTDFDVIMASTIDAKWALDHKPVISTQAGHVLYTKARITEPGGKVILCHRRCGALLHYEPNSHSTSLKVTCTGCWSTCTVKCVKLLKNNRLGRSELVRVDYPQEQFPTEWTLPQSASEQGQPTTSLDSAAPANTQGHRPIIPLPSRARKIGSATPTRGVSPAISNSSATSILRSSSTSTSRPSVPSTINRSPSLPILKQSRSVLKIKLPPATSSSPSSPMVPTPPATESSDAQRAESSRHSGNAKHQTTQPERKKKKKETLCPT</sequence>
<evidence type="ECO:0000313" key="3">
    <source>
        <dbReference type="EMBL" id="KAF9791993.1"/>
    </source>
</evidence>
<organism evidence="2 4">
    <name type="scientific">Thelephora terrestris</name>
    <dbReference type="NCBI Taxonomy" id="56493"/>
    <lineage>
        <taxon>Eukaryota</taxon>
        <taxon>Fungi</taxon>
        <taxon>Dikarya</taxon>
        <taxon>Basidiomycota</taxon>
        <taxon>Agaricomycotina</taxon>
        <taxon>Agaricomycetes</taxon>
        <taxon>Thelephorales</taxon>
        <taxon>Thelephoraceae</taxon>
        <taxon>Thelephora</taxon>
    </lineage>
</organism>
<feature type="compositionally biased region" description="Polar residues" evidence="1">
    <location>
        <begin position="483"/>
        <end position="511"/>
    </location>
</feature>
<dbReference type="EMBL" id="WIUZ02000001">
    <property type="protein sequence ID" value="KAF9791993.1"/>
    <property type="molecule type" value="Genomic_DNA"/>
</dbReference>
<evidence type="ECO:0000313" key="4">
    <source>
        <dbReference type="Proteomes" id="UP000736335"/>
    </source>
</evidence>
<feature type="compositionally biased region" description="Polar residues" evidence="1">
    <location>
        <begin position="615"/>
        <end position="625"/>
    </location>
</feature>
<dbReference type="AlphaFoldDB" id="A0A9P6L9T4"/>